<protein>
    <submittedName>
        <fullName evidence="11">S1 family peptidase</fullName>
    </submittedName>
</protein>
<evidence type="ECO:0000259" key="10">
    <source>
        <dbReference type="Pfam" id="PF02983"/>
    </source>
</evidence>
<evidence type="ECO:0000256" key="9">
    <source>
        <dbReference type="SAM" id="SignalP"/>
    </source>
</evidence>
<gene>
    <name evidence="11" type="ORF">ACFQV2_07070</name>
</gene>
<evidence type="ECO:0000256" key="1">
    <source>
        <dbReference type="ARBA" id="ARBA00007664"/>
    </source>
</evidence>
<feature type="region of interest" description="Disordered" evidence="8">
    <location>
        <begin position="323"/>
        <end position="344"/>
    </location>
</feature>
<keyword evidence="4" id="KW-0378">Hydrolase</keyword>
<dbReference type="InterPro" id="IPR035070">
    <property type="entry name" value="Streptogrisin_prodomain"/>
</dbReference>
<feature type="signal peptide" evidence="9">
    <location>
        <begin position="1"/>
        <end position="23"/>
    </location>
</feature>
<dbReference type="Proteomes" id="UP001596512">
    <property type="component" value="Unassembled WGS sequence"/>
</dbReference>
<feature type="chain" id="PRO_5047108231" evidence="9">
    <location>
        <begin position="24"/>
        <end position="486"/>
    </location>
</feature>
<dbReference type="PRINTS" id="PR00861">
    <property type="entry name" value="ALYTICPTASE"/>
</dbReference>
<dbReference type="InterPro" id="IPR001316">
    <property type="entry name" value="Pept_S1A_streptogrisin"/>
</dbReference>
<proteinExistence type="inferred from homology"/>
<organism evidence="11 12">
    <name type="scientific">Actinokineospora soli</name>
    <dbReference type="NCBI Taxonomy" id="1048753"/>
    <lineage>
        <taxon>Bacteria</taxon>
        <taxon>Bacillati</taxon>
        <taxon>Actinomycetota</taxon>
        <taxon>Actinomycetes</taxon>
        <taxon>Pseudonocardiales</taxon>
        <taxon>Pseudonocardiaceae</taxon>
        <taxon>Actinokineospora</taxon>
    </lineage>
</organism>
<keyword evidence="12" id="KW-1185">Reference proteome</keyword>
<dbReference type="Gene3D" id="3.30.300.50">
    <property type="match status" value="2"/>
</dbReference>
<dbReference type="Pfam" id="PF02983">
    <property type="entry name" value="Pro_Al_protease"/>
    <property type="match status" value="1"/>
</dbReference>
<evidence type="ECO:0000313" key="11">
    <source>
        <dbReference type="EMBL" id="MFC7613398.1"/>
    </source>
</evidence>
<keyword evidence="5" id="KW-0720">Serine protease</keyword>
<dbReference type="Gene3D" id="2.40.10.10">
    <property type="entry name" value="Trypsin-like serine proteases"/>
    <property type="match status" value="2"/>
</dbReference>
<comment type="caution">
    <text evidence="11">The sequence shown here is derived from an EMBL/GenBank/DDBJ whole genome shotgun (WGS) entry which is preliminary data.</text>
</comment>
<comment type="similarity">
    <text evidence="1">Belongs to the peptidase S1 family.</text>
</comment>
<feature type="domain" description="Peptidase S1A alpha-lytic prodomain" evidence="10">
    <location>
        <begin position="117"/>
        <end position="174"/>
    </location>
</feature>
<dbReference type="InterPro" id="IPR004236">
    <property type="entry name" value="Pept_S1_alpha_lytic"/>
</dbReference>
<evidence type="ECO:0000256" key="3">
    <source>
        <dbReference type="ARBA" id="ARBA00022729"/>
    </source>
</evidence>
<feature type="compositionally biased region" description="Low complexity" evidence="8">
    <location>
        <begin position="328"/>
        <end position="339"/>
    </location>
</feature>
<dbReference type="SUPFAM" id="SSF50494">
    <property type="entry name" value="Trypsin-like serine proteases"/>
    <property type="match status" value="1"/>
</dbReference>
<evidence type="ECO:0000256" key="2">
    <source>
        <dbReference type="ARBA" id="ARBA00022670"/>
    </source>
</evidence>
<dbReference type="InterPro" id="IPR043504">
    <property type="entry name" value="Peptidase_S1_PA_chymotrypsin"/>
</dbReference>
<accession>A0ABW2TLF9</accession>
<evidence type="ECO:0000256" key="6">
    <source>
        <dbReference type="ARBA" id="ARBA00023145"/>
    </source>
</evidence>
<feature type="region of interest" description="Disordered" evidence="8">
    <location>
        <begin position="369"/>
        <end position="388"/>
    </location>
</feature>
<reference evidence="12" key="1">
    <citation type="journal article" date="2019" name="Int. J. Syst. Evol. Microbiol.">
        <title>The Global Catalogue of Microorganisms (GCM) 10K type strain sequencing project: providing services to taxonomists for standard genome sequencing and annotation.</title>
        <authorList>
            <consortium name="The Broad Institute Genomics Platform"/>
            <consortium name="The Broad Institute Genome Sequencing Center for Infectious Disease"/>
            <person name="Wu L."/>
            <person name="Ma J."/>
        </authorList>
    </citation>
    <scope>NUCLEOTIDE SEQUENCE [LARGE SCALE GENOMIC DNA]</scope>
    <source>
        <strain evidence="12">JCM 17695</strain>
    </source>
</reference>
<dbReference type="EMBL" id="JBHTEY010000004">
    <property type="protein sequence ID" value="MFC7613398.1"/>
    <property type="molecule type" value="Genomic_DNA"/>
</dbReference>
<evidence type="ECO:0000256" key="8">
    <source>
        <dbReference type="SAM" id="MobiDB-lite"/>
    </source>
</evidence>
<sequence length="486" mass="48996">MARPVTALLGAVVVATGAVVALAQTANSAPVDTVHTASMHTALQRDLGLSAQAATTRLADEATALRVDRRVRKGLGHRFGGSWYDAATGSLVVGATDPAAARTARASGARVRMVAFSEAALDSMKAKLDARRAASPRSVVGWHVDVTTNSVVVLARPDALADAHRFAAAGGVDAKALRVQASTEAPRTLIDVVGGNAYYIGSGTRCSVGFSVNGGFVTAGHCGRTGATTSQPSGSFSGSSFPGDDMAYVSVAAGNTLIGAVNNYSGGRVAVAGSTDAPVGSSICRSGSTTGWRCGTIQARNSSVTYPEGTVSGLIRTSACAEPGDSGGSAISGSQAQGVTSGGSGNCSSGGTTYFQPVNEILQRYGRTLITSGGGDPNPPDPGTCSGATTRYTGSLSSGGQQIQPNGSYYQSTTSGTHKGCLTGPSGSDFDLYLQKWNGSSWASVASGTTASASETVSYNGTSGYYRWLVHAYSGSGSYTLLTGKP</sequence>
<dbReference type="CDD" id="cd21112">
    <property type="entry name" value="alphaLP-like"/>
    <property type="match status" value="1"/>
</dbReference>
<evidence type="ECO:0000256" key="7">
    <source>
        <dbReference type="ARBA" id="ARBA00023157"/>
    </source>
</evidence>
<keyword evidence="2" id="KW-0645">Protease</keyword>
<dbReference type="Gene3D" id="2.60.120.380">
    <property type="match status" value="1"/>
</dbReference>
<name>A0ABW2TLF9_9PSEU</name>
<dbReference type="InterPro" id="IPR009003">
    <property type="entry name" value="Peptidase_S1_PA"/>
</dbReference>
<keyword evidence="3 9" id="KW-0732">Signal</keyword>
<evidence type="ECO:0000256" key="5">
    <source>
        <dbReference type="ARBA" id="ARBA00022825"/>
    </source>
</evidence>
<evidence type="ECO:0000256" key="4">
    <source>
        <dbReference type="ARBA" id="ARBA00022801"/>
    </source>
</evidence>
<keyword evidence="6" id="KW-0865">Zymogen</keyword>
<evidence type="ECO:0000313" key="12">
    <source>
        <dbReference type="Proteomes" id="UP001596512"/>
    </source>
</evidence>
<keyword evidence="7" id="KW-1015">Disulfide bond</keyword>